<protein>
    <recommendedName>
        <fullName evidence="3">Mitochondrial ribosomal protein mrps35</fullName>
    </recommendedName>
</protein>
<evidence type="ECO:0000313" key="2">
    <source>
        <dbReference type="Proteomes" id="UP001153620"/>
    </source>
</evidence>
<dbReference type="OrthoDB" id="6020229at2759"/>
<dbReference type="EMBL" id="OU895877">
    <property type="protein sequence ID" value="CAG9799375.1"/>
    <property type="molecule type" value="Genomic_DNA"/>
</dbReference>
<dbReference type="GO" id="GO:0005763">
    <property type="term" value="C:mitochondrial small ribosomal subunit"/>
    <property type="evidence" value="ECO:0007669"/>
    <property type="project" value="TreeGrafter"/>
</dbReference>
<dbReference type="InterPro" id="IPR019375">
    <property type="entry name" value="Ribosomal_bS1m"/>
</dbReference>
<dbReference type="PANTHER" id="PTHR13447:SF2">
    <property type="entry name" value="SMALL RIBOSOMAL SUBUNIT PROTEIN BS1M"/>
    <property type="match status" value="1"/>
</dbReference>
<name>A0A9N9RLZ1_9DIPT</name>
<gene>
    <name evidence="1" type="ORF">CHIRRI_LOCUS2342</name>
</gene>
<evidence type="ECO:0008006" key="3">
    <source>
        <dbReference type="Google" id="ProtNLM"/>
    </source>
</evidence>
<dbReference type="Proteomes" id="UP001153620">
    <property type="component" value="Chromosome 1"/>
</dbReference>
<accession>A0A9N9RLZ1</accession>
<reference evidence="1" key="1">
    <citation type="submission" date="2022-01" db="EMBL/GenBank/DDBJ databases">
        <authorList>
            <person name="King R."/>
        </authorList>
    </citation>
    <scope>NUCLEOTIDE SEQUENCE</scope>
</reference>
<dbReference type="PANTHER" id="PTHR13447">
    <property type="entry name" value="MITOCHONDRIAL 28S RIBOSOMAL PROTEIN S28"/>
    <property type="match status" value="1"/>
</dbReference>
<reference evidence="1" key="2">
    <citation type="submission" date="2022-10" db="EMBL/GenBank/DDBJ databases">
        <authorList>
            <consortium name="ENA_rothamsted_submissions"/>
            <consortium name="culmorum"/>
            <person name="King R."/>
        </authorList>
    </citation>
    <scope>NUCLEOTIDE SEQUENCE</scope>
</reference>
<sequence length="176" mass="19866">MLSLINRPLQNTNLIRSLYNSTAIVIRNYTQNIENNEEVIVKSSQEKGGFAKAFEKFSMPDQIEKLKEPDLPFATLFKNSKFVELGDPVNKVVVGKIFHIVDDDLYIDFGWKFHCVCTRPIKNSSAYVRGARVKLRIKDLEISSRFLGSAKDLTLMEADGQLLGVLSSPATPRSKQ</sequence>
<evidence type="ECO:0000313" key="1">
    <source>
        <dbReference type="EMBL" id="CAG9799375.1"/>
    </source>
</evidence>
<keyword evidence="2" id="KW-1185">Reference proteome</keyword>
<organism evidence="1 2">
    <name type="scientific">Chironomus riparius</name>
    <dbReference type="NCBI Taxonomy" id="315576"/>
    <lineage>
        <taxon>Eukaryota</taxon>
        <taxon>Metazoa</taxon>
        <taxon>Ecdysozoa</taxon>
        <taxon>Arthropoda</taxon>
        <taxon>Hexapoda</taxon>
        <taxon>Insecta</taxon>
        <taxon>Pterygota</taxon>
        <taxon>Neoptera</taxon>
        <taxon>Endopterygota</taxon>
        <taxon>Diptera</taxon>
        <taxon>Nematocera</taxon>
        <taxon>Chironomoidea</taxon>
        <taxon>Chironomidae</taxon>
        <taxon>Chironominae</taxon>
        <taxon>Chironomus</taxon>
    </lineage>
</organism>
<dbReference type="Pfam" id="PF10246">
    <property type="entry name" value="MRP-S35"/>
    <property type="match status" value="1"/>
</dbReference>
<proteinExistence type="predicted"/>
<dbReference type="AlphaFoldDB" id="A0A9N9RLZ1"/>